<name>A0A9P5X6E0_9AGAR</name>
<comment type="caution">
    <text evidence="2">The sequence shown here is derived from an EMBL/GenBank/DDBJ whole genome shotgun (WGS) entry which is preliminary data.</text>
</comment>
<evidence type="ECO:0000256" key="1">
    <source>
        <dbReference type="SAM" id="Phobius"/>
    </source>
</evidence>
<feature type="transmembrane region" description="Helical" evidence="1">
    <location>
        <begin position="124"/>
        <end position="147"/>
    </location>
</feature>
<proteinExistence type="predicted"/>
<reference evidence="2" key="1">
    <citation type="submission" date="2020-11" db="EMBL/GenBank/DDBJ databases">
        <authorList>
            <consortium name="DOE Joint Genome Institute"/>
            <person name="Ahrendt S."/>
            <person name="Riley R."/>
            <person name="Andreopoulos W."/>
            <person name="Labutti K."/>
            <person name="Pangilinan J."/>
            <person name="Ruiz-Duenas F.J."/>
            <person name="Barrasa J.M."/>
            <person name="Sanchez-Garcia M."/>
            <person name="Camarero S."/>
            <person name="Miyauchi S."/>
            <person name="Serrano A."/>
            <person name="Linde D."/>
            <person name="Babiker R."/>
            <person name="Drula E."/>
            <person name="Ayuso-Fernandez I."/>
            <person name="Pacheco R."/>
            <person name="Padilla G."/>
            <person name="Ferreira P."/>
            <person name="Barriuso J."/>
            <person name="Kellner H."/>
            <person name="Castanera R."/>
            <person name="Alfaro M."/>
            <person name="Ramirez L."/>
            <person name="Pisabarro A.G."/>
            <person name="Kuo A."/>
            <person name="Tritt A."/>
            <person name="Lipzen A."/>
            <person name="He G."/>
            <person name="Yan M."/>
            <person name="Ng V."/>
            <person name="Cullen D."/>
            <person name="Martin F."/>
            <person name="Rosso M.-N."/>
            <person name="Henrissat B."/>
            <person name="Hibbett D."/>
            <person name="Martinez A.T."/>
            <person name="Grigoriev I.V."/>
        </authorList>
    </citation>
    <scope>NUCLEOTIDE SEQUENCE</scope>
    <source>
        <strain evidence="2">MF-IS2</strain>
    </source>
</reference>
<feature type="transmembrane region" description="Helical" evidence="1">
    <location>
        <begin position="221"/>
        <end position="244"/>
    </location>
</feature>
<dbReference type="EMBL" id="MU151308">
    <property type="protein sequence ID" value="KAF9445333.1"/>
    <property type="molecule type" value="Genomic_DNA"/>
</dbReference>
<keyword evidence="1" id="KW-1133">Transmembrane helix</keyword>
<keyword evidence="1" id="KW-0472">Membrane</keyword>
<dbReference type="AlphaFoldDB" id="A0A9P5X6E0"/>
<dbReference type="Proteomes" id="UP000807342">
    <property type="component" value="Unassembled WGS sequence"/>
</dbReference>
<keyword evidence="3" id="KW-1185">Reference proteome</keyword>
<protein>
    <submittedName>
        <fullName evidence="2">Uncharacterized protein</fullName>
    </submittedName>
</protein>
<evidence type="ECO:0000313" key="2">
    <source>
        <dbReference type="EMBL" id="KAF9445333.1"/>
    </source>
</evidence>
<feature type="transmembrane region" description="Helical" evidence="1">
    <location>
        <begin position="168"/>
        <end position="201"/>
    </location>
</feature>
<keyword evidence="1" id="KW-0812">Transmembrane</keyword>
<organism evidence="2 3">
    <name type="scientific">Macrolepiota fuliginosa MF-IS2</name>
    <dbReference type="NCBI Taxonomy" id="1400762"/>
    <lineage>
        <taxon>Eukaryota</taxon>
        <taxon>Fungi</taxon>
        <taxon>Dikarya</taxon>
        <taxon>Basidiomycota</taxon>
        <taxon>Agaricomycotina</taxon>
        <taxon>Agaricomycetes</taxon>
        <taxon>Agaricomycetidae</taxon>
        <taxon>Agaricales</taxon>
        <taxon>Agaricineae</taxon>
        <taxon>Agaricaceae</taxon>
        <taxon>Macrolepiota</taxon>
    </lineage>
</organism>
<accession>A0A9P5X6E0</accession>
<gene>
    <name evidence="2" type="ORF">P691DRAFT_805783</name>
</gene>
<feature type="transmembrane region" description="Helical" evidence="1">
    <location>
        <begin position="26"/>
        <end position="54"/>
    </location>
</feature>
<evidence type="ECO:0000313" key="3">
    <source>
        <dbReference type="Proteomes" id="UP000807342"/>
    </source>
</evidence>
<sequence>MSESGQTNYANDAKYGGQGFVRKDILLVWLLGIIFFPFLVVTVIFSFGAPYWYYRCFRWHCANHNQGSATANSQPPRAGTAWNSVLQQAQHQWKIYHALSVIVIPTTVRHFATPAAEKCSWTYNLAVIALLGGMMNLVFTTIFQEYAETLRQTSVAERWLKVPINPRAIMVWVFLSLPTSWFVSSVAASILSMVSSTWIGVTPHVVGDPCSVGHLDFLRAFIIVLALKAFMDLLFMFSTLHAIAKCNVD</sequence>